<feature type="active site" evidence="7">
    <location>
        <position position="196"/>
    </location>
</feature>
<dbReference type="GO" id="GO:1990817">
    <property type="term" value="F:poly(A) RNA polymerase activity"/>
    <property type="evidence" value="ECO:0007669"/>
    <property type="project" value="UniProtKB-UniRule"/>
</dbReference>
<dbReference type="GO" id="GO:0003723">
    <property type="term" value="F:RNA binding"/>
    <property type="evidence" value="ECO:0007669"/>
    <property type="project" value="UniProtKB-UniRule"/>
</dbReference>
<keyword evidence="2 7" id="KW-0808">Transferase</keyword>
<evidence type="ECO:0000256" key="1">
    <source>
        <dbReference type="ARBA" id="ARBA00022664"/>
    </source>
</evidence>
<evidence type="ECO:0000313" key="14">
    <source>
        <dbReference type="Proteomes" id="UP000008315"/>
    </source>
</evidence>
<evidence type="ECO:0000259" key="11">
    <source>
        <dbReference type="Pfam" id="PF12626"/>
    </source>
</evidence>
<sequence length="498" mass="57451">MVNSHHNTTHKTKHRQDDGFRKKLTRYKLPRTKAILNFFKKIISSSTGAPLIPAKDDGVSQPEAPRIYSRSEHNISRSQISENALKVLYRLKKSGFEAYLVGGCVRDLLLGREPKDFDVVTDAHPDQVRKIFRNCRLVGRRFRLAHVHFGREIIEVATFRGNAGEVPDDDLLLNDEGRLVRDNIYGTIEEDVWRRDFTVNSLYYNIRDFSVTDYVGGMADHKTGTLRLIGDPETRYREDPVRMLRAIRFAVKLGFTLHPDCEKPITDLAELLHHIPPARLFDEAIKLFLSGHALQTFEMLRHYGLFQILFPAVERSLSVEEQGFPRLFLVRALENSDSRVAEGKTVTAYFLFAAFLWDAVKTYAEEQIEKGVPENIAFQVAANELIAEQVKRVSLPRQISLAMREVWSLQPRFARRRGSKPYRLLNHPRFRAAYDFLLLRIETEGVDPELGEWWTQFQAAGEAEQKKMTQPTQKSNRKPLKRRRPRPNKPSNADTAKD</sequence>
<dbReference type="CDD" id="cd05398">
    <property type="entry name" value="NT_ClassII-CCAase"/>
    <property type="match status" value="1"/>
</dbReference>
<keyword evidence="13" id="KW-0548">Nucleotidyltransferase</keyword>
<dbReference type="FunFam" id="3.30.460.10:FF:000035">
    <property type="entry name" value="Poly(A) polymerase I"/>
    <property type="match status" value="1"/>
</dbReference>
<dbReference type="GO" id="GO:0006397">
    <property type="term" value="P:mRNA processing"/>
    <property type="evidence" value="ECO:0007669"/>
    <property type="project" value="UniProtKB-KW"/>
</dbReference>
<comment type="function">
    <text evidence="7">Adds poly(A) tail to the 3' end of many RNAs, which usually targets these RNAs for decay. Plays a significant role in the global control of gene expression, through influencing the rate of transcript degradation, and in the general RNA quality control.</text>
</comment>
<dbReference type="STRING" id="1091494.MEALZ_0669"/>
<evidence type="ECO:0000259" key="10">
    <source>
        <dbReference type="Pfam" id="PF01743"/>
    </source>
</evidence>
<protein>
    <recommendedName>
        <fullName evidence="7">Poly(A) polymerase I</fullName>
        <shortName evidence="7">PAP I</shortName>
        <ecNumber evidence="7">2.7.7.19</ecNumber>
    </recommendedName>
</protein>
<keyword evidence="3 7" id="KW-0547">Nucleotide-binding</keyword>
<evidence type="ECO:0000259" key="12">
    <source>
        <dbReference type="Pfam" id="PF12627"/>
    </source>
</evidence>
<dbReference type="InterPro" id="IPR043519">
    <property type="entry name" value="NT_sf"/>
</dbReference>
<dbReference type="EMBL" id="FO082060">
    <property type="protein sequence ID" value="CCE22364.1"/>
    <property type="molecule type" value="Genomic_DNA"/>
</dbReference>
<dbReference type="Gene3D" id="1.10.3090.10">
    <property type="entry name" value="cca-adding enzyme, domain 2"/>
    <property type="match status" value="1"/>
</dbReference>
<dbReference type="PANTHER" id="PTHR43051:SF1">
    <property type="entry name" value="POLYNUCLEOTIDE ADENYLYLTRANSFERASE FAMILY PROTEIN"/>
    <property type="match status" value="1"/>
</dbReference>
<evidence type="ECO:0000256" key="2">
    <source>
        <dbReference type="ARBA" id="ARBA00022679"/>
    </source>
</evidence>
<reference evidence="14" key="1">
    <citation type="journal article" date="2012" name="J. Bacteriol.">
        <title>Genome sequence of the haloalkaliphilic methanotrophic bacterium Methylomicrobium alcaliphilum 20Z.</title>
        <authorList>
            <person name="Vuilleumier S."/>
            <person name="Khmelenina V.N."/>
            <person name="Bringel F."/>
            <person name="Reshetnikov A.S."/>
            <person name="Lajus A."/>
            <person name="Mangenot S."/>
            <person name="Rouy Z."/>
            <person name="Op den Camp H.J."/>
            <person name="Jetten M.S."/>
            <person name="Dispirito A.A."/>
            <person name="Dunfield P."/>
            <person name="Klotz M.G."/>
            <person name="Semrau J.D."/>
            <person name="Stein L.Y."/>
            <person name="Barbe V."/>
            <person name="Medigue C."/>
            <person name="Trotsenko Y.A."/>
            <person name="Kalyuzhnaya M.G."/>
        </authorList>
    </citation>
    <scope>NUCLEOTIDE SEQUENCE [LARGE SCALE GENOMIC DNA]</scope>
    <source>
        <strain evidence="14">DSM 19304 / NCIMB 14124 / VKM B-2133 / 20Z</strain>
    </source>
</reference>
<comment type="similarity">
    <text evidence="7 8">Belongs to the tRNA nucleotidyltransferase/poly(A) polymerase family.</text>
</comment>
<dbReference type="InterPro" id="IPR032828">
    <property type="entry name" value="PolyA_RNA-bd"/>
</dbReference>
<dbReference type="AlphaFoldDB" id="G4T0T4"/>
<dbReference type="EC" id="2.7.7.19" evidence="7"/>
<dbReference type="HOGENOM" id="CLU_015961_0_0_6"/>
<name>G4T0T4_META2</name>
<gene>
    <name evidence="7 13" type="primary">pcnB</name>
    <name evidence="13" type="ordered locus">MEALZ_0669</name>
</gene>
<dbReference type="Pfam" id="PF12627">
    <property type="entry name" value="PolyA_pol_RNAbd"/>
    <property type="match status" value="1"/>
</dbReference>
<dbReference type="Gene3D" id="3.30.460.10">
    <property type="entry name" value="Beta Polymerase, domain 2"/>
    <property type="match status" value="1"/>
</dbReference>
<evidence type="ECO:0000256" key="4">
    <source>
        <dbReference type="ARBA" id="ARBA00022840"/>
    </source>
</evidence>
<evidence type="ECO:0000256" key="8">
    <source>
        <dbReference type="RuleBase" id="RU003953"/>
    </source>
</evidence>
<feature type="domain" description="Poly A polymerase head" evidence="10">
    <location>
        <begin position="98"/>
        <end position="227"/>
    </location>
</feature>
<feature type="region of interest" description="Disordered" evidence="9">
    <location>
        <begin position="461"/>
        <end position="498"/>
    </location>
</feature>
<evidence type="ECO:0000256" key="5">
    <source>
        <dbReference type="ARBA" id="ARBA00022884"/>
    </source>
</evidence>
<dbReference type="Proteomes" id="UP000008315">
    <property type="component" value="Chromosome"/>
</dbReference>
<dbReference type="InterPro" id="IPR025866">
    <property type="entry name" value="PolyA_pol_arg_C_dom"/>
</dbReference>
<feature type="active site" evidence="7">
    <location>
        <position position="116"/>
    </location>
</feature>
<keyword evidence="4 7" id="KW-0067">ATP-binding</keyword>
<dbReference type="InterPro" id="IPR010206">
    <property type="entry name" value="PolA_pol_I"/>
</dbReference>
<feature type="domain" description="Polymerase A arginine-rich C-terminal" evidence="11">
    <location>
        <begin position="371"/>
        <end position="486"/>
    </location>
</feature>
<dbReference type="PANTHER" id="PTHR43051">
    <property type="entry name" value="POLYNUCLEOTIDE ADENYLYLTRANSFERASE FAMILY PROTEIN"/>
    <property type="match status" value="1"/>
</dbReference>
<dbReference type="HAMAP" id="MF_00957">
    <property type="entry name" value="PolyA_pol"/>
    <property type="match status" value="1"/>
</dbReference>
<dbReference type="Pfam" id="PF01743">
    <property type="entry name" value="PolyA_pol"/>
    <property type="match status" value="1"/>
</dbReference>
<feature type="region of interest" description="Disordered" evidence="9">
    <location>
        <begin position="1"/>
        <end position="23"/>
    </location>
</feature>
<feature type="compositionally biased region" description="Basic residues" evidence="9">
    <location>
        <begin position="475"/>
        <end position="487"/>
    </location>
</feature>
<feature type="domain" description="tRNA nucleotidyltransferase/poly(A) polymerase RNA and SrmB- binding" evidence="12">
    <location>
        <begin position="254"/>
        <end position="314"/>
    </location>
</feature>
<dbReference type="GO" id="GO:0005524">
    <property type="term" value="F:ATP binding"/>
    <property type="evidence" value="ECO:0007669"/>
    <property type="project" value="UniProtKB-UniRule"/>
</dbReference>
<keyword evidence="14" id="KW-1185">Reference proteome</keyword>
<evidence type="ECO:0000313" key="13">
    <source>
        <dbReference type="EMBL" id="CCE22364.1"/>
    </source>
</evidence>
<dbReference type="KEGG" id="mah:MEALZ_0669"/>
<dbReference type="Pfam" id="PF12626">
    <property type="entry name" value="PolyA_pol_arg_C"/>
    <property type="match status" value="1"/>
</dbReference>
<evidence type="ECO:0000256" key="9">
    <source>
        <dbReference type="SAM" id="MobiDB-lite"/>
    </source>
</evidence>
<proteinExistence type="inferred from homology"/>
<dbReference type="NCBIfam" id="TIGR01942">
    <property type="entry name" value="pcnB"/>
    <property type="match status" value="1"/>
</dbReference>
<keyword evidence="1 7" id="KW-0507">mRNA processing</keyword>
<dbReference type="PATRIC" id="fig|271065.3.peg.681"/>
<keyword evidence="6 7" id="KW-0804">Transcription</keyword>
<dbReference type="InterPro" id="IPR002646">
    <property type="entry name" value="PolA_pol_head_dom"/>
</dbReference>
<dbReference type="InterPro" id="IPR052191">
    <property type="entry name" value="tRNA_ntf/polyA_polymerase_I"/>
</dbReference>
<feature type="active site" evidence="7">
    <location>
        <position position="118"/>
    </location>
</feature>
<accession>G4T0T4</accession>
<evidence type="ECO:0000256" key="3">
    <source>
        <dbReference type="ARBA" id="ARBA00022741"/>
    </source>
</evidence>
<organism evidence="13 14">
    <name type="scientific">Methylotuvimicrobium alcaliphilum (strain DSM 19304 / NCIMB 14124 / VKM B-2133 / 20Z)</name>
    <name type="common">Methylomicrobium alcaliphilum</name>
    <dbReference type="NCBI Taxonomy" id="1091494"/>
    <lineage>
        <taxon>Bacteria</taxon>
        <taxon>Pseudomonadati</taxon>
        <taxon>Pseudomonadota</taxon>
        <taxon>Gammaproteobacteria</taxon>
        <taxon>Methylococcales</taxon>
        <taxon>Methylococcaceae</taxon>
        <taxon>Methylotuvimicrobium</taxon>
    </lineage>
</organism>
<dbReference type="SUPFAM" id="SSF81301">
    <property type="entry name" value="Nucleotidyltransferase"/>
    <property type="match status" value="1"/>
</dbReference>
<evidence type="ECO:0000256" key="7">
    <source>
        <dbReference type="HAMAP-Rule" id="MF_00957"/>
    </source>
</evidence>
<evidence type="ECO:0000256" key="6">
    <source>
        <dbReference type="ARBA" id="ARBA00023163"/>
    </source>
</evidence>
<dbReference type="GO" id="GO:0043633">
    <property type="term" value="P:polyadenylation-dependent RNA catabolic process"/>
    <property type="evidence" value="ECO:0007669"/>
    <property type="project" value="InterPro"/>
</dbReference>
<dbReference type="SUPFAM" id="SSF81891">
    <property type="entry name" value="Poly A polymerase C-terminal region-like"/>
    <property type="match status" value="1"/>
</dbReference>
<keyword evidence="5 7" id="KW-0694">RNA-binding</keyword>
<comment type="catalytic activity">
    <reaction evidence="7">
        <text>RNA(n) + ATP = RNA(n)-3'-adenine ribonucleotide + diphosphate</text>
        <dbReference type="Rhea" id="RHEA:11332"/>
        <dbReference type="Rhea" id="RHEA-COMP:14527"/>
        <dbReference type="Rhea" id="RHEA-COMP:17347"/>
        <dbReference type="ChEBI" id="CHEBI:30616"/>
        <dbReference type="ChEBI" id="CHEBI:33019"/>
        <dbReference type="ChEBI" id="CHEBI:140395"/>
        <dbReference type="ChEBI" id="CHEBI:173115"/>
        <dbReference type="EC" id="2.7.7.19"/>
    </reaction>
</comment>